<protein>
    <submittedName>
        <fullName evidence="2">(-)-isopiperitenol/(-)-carveol dehydrogenase</fullName>
    </submittedName>
</protein>
<reference evidence="2 3" key="1">
    <citation type="journal article" date="2018" name="Sci. Data">
        <title>The draft genome sequence of cork oak.</title>
        <authorList>
            <person name="Ramos A.M."/>
            <person name="Usie A."/>
            <person name="Barbosa P."/>
            <person name="Barros P.M."/>
            <person name="Capote T."/>
            <person name="Chaves I."/>
            <person name="Simoes F."/>
            <person name="Abreu I."/>
            <person name="Carrasquinho I."/>
            <person name="Faro C."/>
            <person name="Guimaraes J.B."/>
            <person name="Mendonca D."/>
            <person name="Nobrega F."/>
            <person name="Rodrigues L."/>
            <person name="Saibo N.J.M."/>
            <person name="Varela M.C."/>
            <person name="Egas C."/>
            <person name="Matos J."/>
            <person name="Miguel C.M."/>
            <person name="Oliveira M.M."/>
            <person name="Ricardo C.P."/>
            <person name="Goncalves S."/>
        </authorList>
    </citation>
    <scope>NUCLEOTIDE SEQUENCE [LARGE SCALE GENOMIC DNA]</scope>
    <source>
        <strain evidence="3">cv. HL8</strain>
    </source>
</reference>
<sequence length="154" mass="16337">MDLSAYDKLIAVNARGMAACVKHAATAMVEGHVRGSIVCTASIAASVSSKNFVDYVMSKYAVLGLVRCASLKLGAYGIRVNCVSPGPMGTPLLKELFGYENEEEDKVVESNQYLKGGALRPKNVANAVVFLAFEDSEFITGHNLAVDGGYKPSV</sequence>
<organism evidence="2 3">
    <name type="scientific">Quercus suber</name>
    <name type="common">Cork oak</name>
    <dbReference type="NCBI Taxonomy" id="58331"/>
    <lineage>
        <taxon>Eukaryota</taxon>
        <taxon>Viridiplantae</taxon>
        <taxon>Streptophyta</taxon>
        <taxon>Embryophyta</taxon>
        <taxon>Tracheophyta</taxon>
        <taxon>Spermatophyta</taxon>
        <taxon>Magnoliopsida</taxon>
        <taxon>eudicotyledons</taxon>
        <taxon>Gunneridae</taxon>
        <taxon>Pentapetalae</taxon>
        <taxon>rosids</taxon>
        <taxon>fabids</taxon>
        <taxon>Fagales</taxon>
        <taxon>Fagaceae</taxon>
        <taxon>Quercus</taxon>
    </lineage>
</organism>
<dbReference type="PRINTS" id="PR00081">
    <property type="entry name" value="GDHRDH"/>
</dbReference>
<evidence type="ECO:0000256" key="1">
    <source>
        <dbReference type="ARBA" id="ARBA00006484"/>
    </source>
</evidence>
<dbReference type="PANTHER" id="PTHR42820:SF13">
    <property type="entry name" value="(-)-ISOPIPERITENOL_(-)-CARVEOL DEHYDROGENASE, MITOCHONDRIAL-LIKE"/>
    <property type="match status" value="1"/>
</dbReference>
<dbReference type="PROSITE" id="PS00061">
    <property type="entry name" value="ADH_SHORT"/>
    <property type="match status" value="1"/>
</dbReference>
<dbReference type="InterPro" id="IPR002347">
    <property type="entry name" value="SDR_fam"/>
</dbReference>
<evidence type="ECO:0000313" key="2">
    <source>
        <dbReference type="EMBL" id="KAK7827621.1"/>
    </source>
</evidence>
<dbReference type="InterPro" id="IPR020904">
    <property type="entry name" value="Sc_DH/Rdtase_CS"/>
</dbReference>
<dbReference type="EMBL" id="PKMF04000519">
    <property type="protein sequence ID" value="KAK7827621.1"/>
    <property type="molecule type" value="Genomic_DNA"/>
</dbReference>
<keyword evidence="3" id="KW-1185">Reference proteome</keyword>
<dbReference type="SUPFAM" id="SSF51735">
    <property type="entry name" value="NAD(P)-binding Rossmann-fold domains"/>
    <property type="match status" value="1"/>
</dbReference>
<gene>
    <name evidence="2" type="primary">ISPD_17</name>
    <name evidence="2" type="ORF">CFP56_030962</name>
</gene>
<dbReference type="Gene3D" id="3.40.50.720">
    <property type="entry name" value="NAD(P)-binding Rossmann-like Domain"/>
    <property type="match status" value="1"/>
</dbReference>
<evidence type="ECO:0000313" key="3">
    <source>
        <dbReference type="Proteomes" id="UP000237347"/>
    </source>
</evidence>
<comment type="caution">
    <text evidence="2">The sequence shown here is derived from an EMBL/GenBank/DDBJ whole genome shotgun (WGS) entry which is preliminary data.</text>
</comment>
<dbReference type="AlphaFoldDB" id="A0AAW0JNA0"/>
<dbReference type="Proteomes" id="UP000237347">
    <property type="component" value="Unassembled WGS sequence"/>
</dbReference>
<comment type="similarity">
    <text evidence="1">Belongs to the short-chain dehydrogenases/reductases (SDR) family.</text>
</comment>
<accession>A0AAW0JNA0</accession>
<dbReference type="Pfam" id="PF13561">
    <property type="entry name" value="adh_short_C2"/>
    <property type="match status" value="1"/>
</dbReference>
<proteinExistence type="inferred from homology"/>
<dbReference type="PANTHER" id="PTHR42820">
    <property type="entry name" value="SHORT-CHAIN DEHYDROGENASE REDUCTASE"/>
    <property type="match status" value="1"/>
</dbReference>
<dbReference type="InterPro" id="IPR036291">
    <property type="entry name" value="NAD(P)-bd_dom_sf"/>
</dbReference>
<name>A0AAW0JNA0_QUESU</name>